<dbReference type="RefSeq" id="WP_121460065.1">
    <property type="nucleotide sequence ID" value="NZ_RBXB01000001.1"/>
</dbReference>
<proteinExistence type="predicted"/>
<reference evidence="3 4" key="1">
    <citation type="submission" date="2018-10" db="EMBL/GenBank/DDBJ databases">
        <title>Genomic Encyclopedia of Archaeal and Bacterial Type Strains, Phase II (KMG-II): from individual species to whole genera.</title>
        <authorList>
            <person name="Goeker M."/>
        </authorList>
    </citation>
    <scope>NUCLEOTIDE SEQUENCE [LARGE SCALE GENOMIC DNA]</scope>
    <source>
        <strain evidence="3 4">DSM 14219</strain>
    </source>
</reference>
<keyword evidence="4" id="KW-1185">Reference proteome</keyword>
<dbReference type="PROSITE" id="PS51257">
    <property type="entry name" value="PROKAR_LIPOPROTEIN"/>
    <property type="match status" value="1"/>
</dbReference>
<dbReference type="EMBL" id="RBXB01000001">
    <property type="protein sequence ID" value="RKT01123.1"/>
    <property type="molecule type" value="Genomic_DNA"/>
</dbReference>
<accession>A0A495SLR8</accession>
<feature type="signal peptide" evidence="2">
    <location>
        <begin position="1"/>
        <end position="20"/>
    </location>
</feature>
<gene>
    <name evidence="3" type="ORF">BCF58_0338</name>
</gene>
<evidence type="ECO:0000256" key="2">
    <source>
        <dbReference type="SAM" id="SignalP"/>
    </source>
</evidence>
<dbReference type="OrthoDB" id="1258689at2"/>
<feature type="region of interest" description="Disordered" evidence="1">
    <location>
        <begin position="25"/>
        <end position="46"/>
    </location>
</feature>
<sequence length="232" mass="25531">MRKKLFVAGACMLLAFQSCNNNDELSGQDHSTITKTETTNQSSVSRVTSDSQSLSGYVSNQIATQTEIKNLLDNETNVDYSAIQAGLQNIQTIEELELLYKNANVVRAEELVSLYEELNSNTEIFINSNRDFYANYSEEDRLRLLSAEIDSQLSYNDSETFARTNCHANFVKASKRCMKKFAMEVGLAAIGGIFTGGTTAVIGSGIATVNMIMCNADADEDYHDCVHEGGQP</sequence>
<name>A0A495SLR8_9FLAO</name>
<feature type="compositionally biased region" description="Polar residues" evidence="1">
    <location>
        <begin position="25"/>
        <end position="40"/>
    </location>
</feature>
<comment type="caution">
    <text evidence="3">The sequence shown here is derived from an EMBL/GenBank/DDBJ whole genome shotgun (WGS) entry which is preliminary data.</text>
</comment>
<evidence type="ECO:0000313" key="3">
    <source>
        <dbReference type="EMBL" id="RKT01123.1"/>
    </source>
</evidence>
<organism evidence="3 4">
    <name type="scientific">Chryseobacterium defluvii</name>
    <dbReference type="NCBI Taxonomy" id="160396"/>
    <lineage>
        <taxon>Bacteria</taxon>
        <taxon>Pseudomonadati</taxon>
        <taxon>Bacteroidota</taxon>
        <taxon>Flavobacteriia</taxon>
        <taxon>Flavobacteriales</taxon>
        <taxon>Weeksellaceae</taxon>
        <taxon>Chryseobacterium group</taxon>
        <taxon>Chryseobacterium</taxon>
    </lineage>
</organism>
<keyword evidence="2" id="KW-0732">Signal</keyword>
<protein>
    <submittedName>
        <fullName evidence="3">Uncharacterized protein</fullName>
    </submittedName>
</protein>
<evidence type="ECO:0000256" key="1">
    <source>
        <dbReference type="SAM" id="MobiDB-lite"/>
    </source>
</evidence>
<dbReference type="AlphaFoldDB" id="A0A495SLR8"/>
<dbReference type="Proteomes" id="UP000272428">
    <property type="component" value="Unassembled WGS sequence"/>
</dbReference>
<evidence type="ECO:0000313" key="4">
    <source>
        <dbReference type="Proteomes" id="UP000272428"/>
    </source>
</evidence>
<feature type="chain" id="PRO_5019849987" evidence="2">
    <location>
        <begin position="21"/>
        <end position="232"/>
    </location>
</feature>